<dbReference type="InterPro" id="IPR010019">
    <property type="entry name" value="Integral_membrane_YccS"/>
</dbReference>
<evidence type="ECO:0000256" key="3">
    <source>
        <dbReference type="ARBA" id="ARBA00022692"/>
    </source>
</evidence>
<dbReference type="Pfam" id="PF12805">
    <property type="entry name" value="FUSC-like"/>
    <property type="match status" value="1"/>
</dbReference>
<sequence>MDSLISIDGLRGQWRLLFQRAQPLRVLLALATLMAGARLAGHQDAVIPLFLGTIASALAETDDSWRGRLRALLVMLACFAAVGAGVQALFGLSWVFIGVFCLAAFGITMLGAIGARYKAIAYGTLILAMYATISMEHAVAAHGPGHHWREPLLLVAGAAWYGAISVLWCALFPSLPVQAMLVRVYGVLGEYVRYKASLFEPLRGVDVQRKRLALAGLNAKVVSALNDAKEAIFSRLGPRAPTGRLARYRGLYLIAQDVHERASSSHEDYNALAEAFFHSDLLYRCQRVLWLQGDACSQLARSVERREPFVMDGQSVQALAELRSAIVHARATAGEEAQQRLPAIEALARNLALLDGQLAGASDTAHPSARLGRTDMSLFDRSARDWRDALARVRRQLTPRSPLFRHAVRLAVALAAGYGVMHVVQLQEGYWIMLTTLFVCQPGYGETIARMGQRVAGTALGVVAGWALIDLFPQPLLQSVFAVVAGVVFFANRSTRYLLATAAMTLLVLMCFNQITDSARLIEPRLIDTAIGSVIAGLAVLLVLPHWQARRIHEIAAQAMRQHAAYLRQIASQYDSGARDDLAYRLARRNAHNADAALSTAVTEMFREPGFARRRAGVAVRFVIQSHTLLSYLSALGAHRAAVPDGPQVAVLREAAQQAAAALEQLAADVEAGRLGTAPPHPAREALAAGAETDAGRNVPQADEADEVMARLRLMRTELLLVWVQIDVLRAHAADWLAVADAAPDQAAEGRAGVPGSPN</sequence>
<keyword evidence="3 7" id="KW-0812">Transmembrane</keyword>
<keyword evidence="5 7" id="KW-0472">Membrane</keyword>
<feature type="transmembrane region" description="Helical" evidence="7">
    <location>
        <begin position="498"/>
        <end position="515"/>
    </location>
</feature>
<dbReference type="AlphaFoldDB" id="A0A370FKA1"/>
<feature type="transmembrane region" description="Helical" evidence="7">
    <location>
        <begin position="69"/>
        <end position="88"/>
    </location>
</feature>
<evidence type="ECO:0000259" key="8">
    <source>
        <dbReference type="Pfam" id="PF12805"/>
    </source>
</evidence>
<dbReference type="Pfam" id="PF13515">
    <property type="entry name" value="FUSC_2"/>
    <property type="match status" value="1"/>
</dbReference>
<dbReference type="GO" id="GO:0005886">
    <property type="term" value="C:plasma membrane"/>
    <property type="evidence" value="ECO:0007669"/>
    <property type="project" value="UniProtKB-SubCell"/>
</dbReference>
<evidence type="ECO:0000256" key="5">
    <source>
        <dbReference type="ARBA" id="ARBA00023136"/>
    </source>
</evidence>
<dbReference type="PANTHER" id="PTHR30509">
    <property type="entry name" value="P-HYDROXYBENZOIC ACID EFFLUX PUMP SUBUNIT-RELATED"/>
    <property type="match status" value="1"/>
</dbReference>
<dbReference type="NCBIfam" id="TIGR01666">
    <property type="entry name" value="YCCS"/>
    <property type="match status" value="1"/>
</dbReference>
<evidence type="ECO:0000256" key="7">
    <source>
        <dbReference type="SAM" id="Phobius"/>
    </source>
</evidence>
<dbReference type="OrthoDB" id="8670769at2"/>
<comment type="subcellular location">
    <subcellularLocation>
        <location evidence="1">Cell membrane</location>
        <topology evidence="1">Multi-pass membrane protein</topology>
    </subcellularLocation>
</comment>
<gene>
    <name evidence="10" type="ORF">DFR41_10343</name>
</gene>
<dbReference type="InterPro" id="IPR049453">
    <property type="entry name" value="Memb_transporter_dom"/>
</dbReference>
<dbReference type="PANTHER" id="PTHR30509:SF8">
    <property type="entry name" value="INNER MEMBRANE PROTEIN YCCS"/>
    <property type="match status" value="1"/>
</dbReference>
<name>A0A370FKA1_9BURK</name>
<dbReference type="InterPro" id="IPR010020">
    <property type="entry name" value="Integral_membrane_YCCS_YHJK"/>
</dbReference>
<reference evidence="10 11" key="1">
    <citation type="submission" date="2018-07" db="EMBL/GenBank/DDBJ databases">
        <title>Genomic Encyclopedia of Type Strains, Phase IV (KMG-IV): sequencing the most valuable type-strain genomes for metagenomic binning, comparative biology and taxonomic classification.</title>
        <authorList>
            <person name="Goeker M."/>
        </authorList>
    </citation>
    <scope>NUCLEOTIDE SEQUENCE [LARGE SCALE GENOMIC DNA]</scope>
    <source>
        <strain evidence="10 11">DSM 21352</strain>
    </source>
</reference>
<feature type="transmembrane region" description="Helical" evidence="7">
    <location>
        <begin position="120"/>
        <end position="140"/>
    </location>
</feature>
<organism evidence="10 11">
    <name type="scientific">Pseudacidovorax intermedius</name>
    <dbReference type="NCBI Taxonomy" id="433924"/>
    <lineage>
        <taxon>Bacteria</taxon>
        <taxon>Pseudomonadati</taxon>
        <taxon>Pseudomonadota</taxon>
        <taxon>Betaproteobacteria</taxon>
        <taxon>Burkholderiales</taxon>
        <taxon>Comamonadaceae</taxon>
        <taxon>Pseudacidovorax</taxon>
    </lineage>
</organism>
<keyword evidence="4 7" id="KW-1133">Transmembrane helix</keyword>
<evidence type="ECO:0000256" key="1">
    <source>
        <dbReference type="ARBA" id="ARBA00004651"/>
    </source>
</evidence>
<dbReference type="InterPro" id="IPR032692">
    <property type="entry name" value="YccS_N"/>
</dbReference>
<dbReference type="Proteomes" id="UP000255265">
    <property type="component" value="Unassembled WGS sequence"/>
</dbReference>
<dbReference type="RefSeq" id="WP_114802569.1">
    <property type="nucleotide sequence ID" value="NZ_QQAV01000003.1"/>
</dbReference>
<feature type="transmembrane region" description="Helical" evidence="7">
    <location>
        <begin position="403"/>
        <end position="423"/>
    </location>
</feature>
<feature type="domain" description="Integral membrane protein YccS N-terminal" evidence="8">
    <location>
        <begin position="72"/>
        <end position="358"/>
    </location>
</feature>
<accession>A0A370FKA1</accession>
<evidence type="ECO:0000313" key="10">
    <source>
        <dbReference type="EMBL" id="RDI25887.1"/>
    </source>
</evidence>
<evidence type="ECO:0000313" key="11">
    <source>
        <dbReference type="Proteomes" id="UP000255265"/>
    </source>
</evidence>
<feature type="transmembrane region" description="Helical" evidence="7">
    <location>
        <begin position="94"/>
        <end position="113"/>
    </location>
</feature>
<protein>
    <submittedName>
        <fullName evidence="10">Putative membrane protein (TIGR01666 family)</fullName>
    </submittedName>
</protein>
<feature type="domain" description="Integral membrane bound transporter" evidence="9">
    <location>
        <begin position="418"/>
        <end position="536"/>
    </location>
</feature>
<comment type="similarity">
    <text evidence="6">Belongs to the YccS/YhfK family.</text>
</comment>
<dbReference type="NCBIfam" id="TIGR01667">
    <property type="entry name" value="YCCS_YHFK"/>
    <property type="match status" value="1"/>
</dbReference>
<evidence type="ECO:0000259" key="9">
    <source>
        <dbReference type="Pfam" id="PF13515"/>
    </source>
</evidence>
<proteinExistence type="inferred from homology"/>
<keyword evidence="2" id="KW-1003">Cell membrane</keyword>
<feature type="transmembrane region" description="Helical" evidence="7">
    <location>
        <begin position="475"/>
        <end position="491"/>
    </location>
</feature>
<evidence type="ECO:0000256" key="2">
    <source>
        <dbReference type="ARBA" id="ARBA00022475"/>
    </source>
</evidence>
<comment type="caution">
    <text evidence="10">The sequence shown here is derived from an EMBL/GenBank/DDBJ whole genome shotgun (WGS) entry which is preliminary data.</text>
</comment>
<evidence type="ECO:0000256" key="6">
    <source>
        <dbReference type="ARBA" id="ARBA00043993"/>
    </source>
</evidence>
<dbReference type="EMBL" id="QQAV01000003">
    <property type="protein sequence ID" value="RDI25887.1"/>
    <property type="molecule type" value="Genomic_DNA"/>
</dbReference>
<keyword evidence="11" id="KW-1185">Reference proteome</keyword>
<feature type="transmembrane region" description="Helical" evidence="7">
    <location>
        <begin position="152"/>
        <end position="173"/>
    </location>
</feature>
<evidence type="ECO:0000256" key="4">
    <source>
        <dbReference type="ARBA" id="ARBA00022989"/>
    </source>
</evidence>
<feature type="transmembrane region" description="Helical" evidence="7">
    <location>
        <begin position="527"/>
        <end position="544"/>
    </location>
</feature>